<keyword evidence="1" id="KW-1133">Transmembrane helix</keyword>
<comment type="caution">
    <text evidence="2">The sequence shown here is derived from an EMBL/GenBank/DDBJ whole genome shotgun (WGS) entry which is preliminary data.</text>
</comment>
<gene>
    <name evidence="2" type="ORF">TNCT_469601</name>
</gene>
<evidence type="ECO:0000313" key="2">
    <source>
        <dbReference type="EMBL" id="GFQ77571.1"/>
    </source>
</evidence>
<feature type="transmembrane region" description="Helical" evidence="1">
    <location>
        <begin position="63"/>
        <end position="84"/>
    </location>
</feature>
<proteinExistence type="predicted"/>
<dbReference type="EMBL" id="BMAO01021807">
    <property type="protein sequence ID" value="GFQ77571.1"/>
    <property type="molecule type" value="Genomic_DNA"/>
</dbReference>
<sequence length="112" mass="12540">MGTENGIETLAVTTSLVDSSSVSLAVIMLLLALRGGVFLVFWGHFRAKCPTFSQIKHLGLKPLLVPVFDSIGNLIFLKMVHLLVADLRPYYSRQTYYWPACTSYRSSLLPLY</sequence>
<dbReference type="AlphaFoldDB" id="A0A8X6KLU5"/>
<protein>
    <submittedName>
        <fullName evidence="2">Uncharacterized protein</fullName>
    </submittedName>
</protein>
<keyword evidence="3" id="KW-1185">Reference proteome</keyword>
<feature type="transmembrane region" description="Helical" evidence="1">
    <location>
        <begin position="22"/>
        <end position="42"/>
    </location>
</feature>
<dbReference type="OrthoDB" id="10465268at2759"/>
<name>A0A8X6KLU5_TRICU</name>
<keyword evidence="1" id="KW-0812">Transmembrane</keyword>
<accession>A0A8X6KLU5</accession>
<evidence type="ECO:0000256" key="1">
    <source>
        <dbReference type="SAM" id="Phobius"/>
    </source>
</evidence>
<organism evidence="2 3">
    <name type="scientific">Trichonephila clavata</name>
    <name type="common">Joro spider</name>
    <name type="synonym">Nephila clavata</name>
    <dbReference type="NCBI Taxonomy" id="2740835"/>
    <lineage>
        <taxon>Eukaryota</taxon>
        <taxon>Metazoa</taxon>
        <taxon>Ecdysozoa</taxon>
        <taxon>Arthropoda</taxon>
        <taxon>Chelicerata</taxon>
        <taxon>Arachnida</taxon>
        <taxon>Araneae</taxon>
        <taxon>Araneomorphae</taxon>
        <taxon>Entelegynae</taxon>
        <taxon>Araneoidea</taxon>
        <taxon>Nephilidae</taxon>
        <taxon>Trichonephila</taxon>
    </lineage>
</organism>
<evidence type="ECO:0000313" key="3">
    <source>
        <dbReference type="Proteomes" id="UP000887116"/>
    </source>
</evidence>
<reference evidence="2" key="1">
    <citation type="submission" date="2020-07" db="EMBL/GenBank/DDBJ databases">
        <title>Multicomponent nature underlies the extraordinary mechanical properties of spider dragline silk.</title>
        <authorList>
            <person name="Kono N."/>
            <person name="Nakamura H."/>
            <person name="Mori M."/>
            <person name="Yoshida Y."/>
            <person name="Ohtoshi R."/>
            <person name="Malay A.D."/>
            <person name="Moran D.A.P."/>
            <person name="Tomita M."/>
            <person name="Numata K."/>
            <person name="Arakawa K."/>
        </authorList>
    </citation>
    <scope>NUCLEOTIDE SEQUENCE</scope>
</reference>
<keyword evidence="1" id="KW-0472">Membrane</keyword>
<dbReference type="Proteomes" id="UP000887116">
    <property type="component" value="Unassembled WGS sequence"/>
</dbReference>